<dbReference type="GO" id="GO:0043022">
    <property type="term" value="F:ribosome binding"/>
    <property type="evidence" value="ECO:0007669"/>
    <property type="project" value="InterPro"/>
</dbReference>
<keyword evidence="6" id="KW-0131">Cell cycle</keyword>
<dbReference type="Gene3D" id="2.40.50.140">
    <property type="entry name" value="Nucleic acid-binding proteins"/>
    <property type="match status" value="1"/>
</dbReference>
<feature type="region of interest" description="Disordered" evidence="8">
    <location>
        <begin position="236"/>
        <end position="257"/>
    </location>
</feature>
<evidence type="ECO:0000259" key="9">
    <source>
        <dbReference type="PROSITE" id="PS50103"/>
    </source>
</evidence>
<dbReference type="AlphaFoldDB" id="A0A1V8TE17"/>
<evidence type="ECO:0000256" key="2">
    <source>
        <dbReference type="ARBA" id="ARBA00022771"/>
    </source>
</evidence>
<dbReference type="GO" id="GO:0002181">
    <property type="term" value="P:cytoplasmic translation"/>
    <property type="evidence" value="ECO:0007669"/>
    <property type="project" value="TreeGrafter"/>
</dbReference>
<dbReference type="GO" id="GO:0003729">
    <property type="term" value="F:mRNA binding"/>
    <property type="evidence" value="ECO:0007669"/>
    <property type="project" value="TreeGrafter"/>
</dbReference>
<sequence>MADEAQQPVDRKRELQLSTLKDDGTLVLLNPDGSTYDDLKLPDNDTGKRIKKLYDLGHIFNVVVQTDDDGKDEVKSRDHISLRPPQQPNGALVICRQYYSSSTMPPKKAQNEPKKVKPNADDKTFGMKNKKGGAVQKQIQQLRQQHAAGGSPEEKKKAADKLQREKEKAAAEQAMRETAELFKPVQIQKVPFGVDPKTVLCQFFAKGHCDKGRKCKFSHDLEVGRKTQKKSLYTDVRDGDQEEEVEGGEKKKDDMTEWDEEKLRQVVMSKHGNPKTSTDKVCKFFIEAVENGKYGWFWTCPNGGDACMYKHSLPPGFVLKTKEQRAAEKALMDKSPLATLTLEDFLESERHKLTGTLTPVNPETFAKWKKERLDKKAAEEEAKRAQEATGRAMFEKGDWQASEGESDDDDGDDDGGLNLSALRRETEALRAKREDERLAKLFGQQSLPPVGHSIQDRGAAAGLAGQRIAMLTEVRSHFGLSAAQSRDLGELYERMNKRRRLDDGANTSYEHVTGTGSWQQSQFGAQQGVVAAGNDVNSYGDYRQMQSTEWQQSYQPAPQYYTHSYQVEDAHRVADVAEQNANVGFHSLWPTEAQIPASLSNGVSDMRLSMNHTSSAVRPVTQQNVALENGSSVYSPDSFAFIDHIETQHHQPQPQLQQQHATNYYEDVSMHLKLQSLPILENLATQIIQNIATMSFSHLQRLAQNCGIEECQPYIALKNLFDQTRKVYLRDTPFIDAFAIHLFLPYHQDIFRKANIATFMSTVLGAHDVSLRHLDTYFTAIFVPLGQRLLKWQGAMYLELKTQSYISSLMSGQVGVEDLLNGLFGEDLKSKLLSRHPDAPSLSPAEQDFIDRCRSRKTYLMAETLSPNALQELPRKYQWTEFARELAAACSRNVDSMLNASPRAQMTTDGSGTTEATSTGATERDHTSHAARRRSKLASPQNSSVTASPPASKALASLLETSQTSSSKGAPASISGNATRQPWTKAEEEALVAGLEQVDGPHWSQILALYGRGGSRSEALKDRNQVQLKDKARNLKLWYLKTGQEVPQSLKGVTGELRKRGGARARAAFAADEEEGEEAEVKKPVREAGHLKA</sequence>
<feature type="compositionally biased region" description="Basic and acidic residues" evidence="8">
    <location>
        <begin position="72"/>
        <end position="81"/>
    </location>
</feature>
<dbReference type="Pfam" id="PF08558">
    <property type="entry name" value="TRF"/>
    <property type="match status" value="1"/>
</dbReference>
<dbReference type="PROSITE" id="PS50103">
    <property type="entry name" value="ZF_C3H1"/>
    <property type="match status" value="2"/>
</dbReference>
<evidence type="ECO:0000256" key="8">
    <source>
        <dbReference type="SAM" id="MobiDB-lite"/>
    </source>
</evidence>
<evidence type="ECO:0000256" key="6">
    <source>
        <dbReference type="ARBA" id="ARBA00023306"/>
    </source>
</evidence>
<dbReference type="OrthoDB" id="3366990at2759"/>
<feature type="region of interest" description="Disordered" evidence="8">
    <location>
        <begin position="1068"/>
        <end position="1093"/>
    </location>
</feature>
<dbReference type="InterPro" id="IPR012340">
    <property type="entry name" value="NA-bd_OB-fold"/>
</dbReference>
<feature type="domain" description="C3H1-type" evidence="9">
    <location>
        <begin position="276"/>
        <end position="314"/>
    </location>
</feature>
<feature type="domain" description="C3H1-type" evidence="9">
    <location>
        <begin position="195"/>
        <end position="222"/>
    </location>
</feature>
<dbReference type="Pfam" id="PF00642">
    <property type="entry name" value="zf-CCCH"/>
    <property type="match status" value="1"/>
</dbReference>
<dbReference type="InterPro" id="IPR036855">
    <property type="entry name" value="Znf_CCCH_sf"/>
</dbReference>
<dbReference type="InterPro" id="IPR020189">
    <property type="entry name" value="IF5A_C"/>
</dbReference>
<feature type="region of interest" description="Disordered" evidence="8">
    <location>
        <begin position="101"/>
        <end position="165"/>
    </location>
</feature>
<dbReference type="PANTHER" id="PTHR12681:SF0">
    <property type="entry name" value="ZINC FINGER CCCH DOMAIN-CONTAINING PROTEIN 15"/>
    <property type="match status" value="1"/>
</dbReference>
<dbReference type="Gene3D" id="4.10.1000.10">
    <property type="entry name" value="Zinc finger, CCCH-type"/>
    <property type="match status" value="1"/>
</dbReference>
<dbReference type="GO" id="GO:0008270">
    <property type="term" value="F:zinc ion binding"/>
    <property type="evidence" value="ECO:0007669"/>
    <property type="project" value="UniProtKB-KW"/>
</dbReference>
<dbReference type="PANTHER" id="PTHR12681">
    <property type="entry name" value="ZINC FINGER-CONTAINING PROTEIN P48ZNF"/>
    <property type="match status" value="1"/>
</dbReference>
<dbReference type="FunFam" id="1.10.10.60:FF:000137">
    <property type="entry name" value="MYB DNA binding protein"/>
    <property type="match status" value="1"/>
</dbReference>
<dbReference type="Gene3D" id="6.20.400.10">
    <property type="match status" value="1"/>
</dbReference>
<feature type="compositionally biased region" description="Basic and acidic residues" evidence="8">
    <location>
        <begin position="109"/>
        <end position="125"/>
    </location>
</feature>
<keyword evidence="4" id="KW-0238">DNA-binding</keyword>
<evidence type="ECO:0000256" key="1">
    <source>
        <dbReference type="ARBA" id="ARBA00022723"/>
    </source>
</evidence>
<dbReference type="SMART" id="SM00717">
    <property type="entry name" value="SANT"/>
    <property type="match status" value="1"/>
</dbReference>
<keyword evidence="1 7" id="KW-0479">Metal-binding</keyword>
<dbReference type="CDD" id="cd11660">
    <property type="entry name" value="SANT_TRF"/>
    <property type="match status" value="1"/>
</dbReference>
<gene>
    <name evidence="10" type="ORF">B0A48_05022</name>
</gene>
<dbReference type="GO" id="GO:0045905">
    <property type="term" value="P:positive regulation of translational termination"/>
    <property type="evidence" value="ECO:0007669"/>
    <property type="project" value="InterPro"/>
</dbReference>
<dbReference type="Gene3D" id="1.10.10.60">
    <property type="entry name" value="Homeodomain-like"/>
    <property type="match status" value="1"/>
</dbReference>
<feature type="compositionally biased region" description="Low complexity" evidence="8">
    <location>
        <begin position="947"/>
        <end position="959"/>
    </location>
</feature>
<keyword evidence="5" id="KW-0539">Nucleus</keyword>
<feature type="compositionally biased region" description="Low complexity" evidence="8">
    <location>
        <begin position="907"/>
        <end position="921"/>
    </location>
</feature>
<protein>
    <recommendedName>
        <fullName evidence="9">C3H1-type domain-containing protein</fullName>
    </recommendedName>
</protein>
<dbReference type="InterPro" id="IPR001005">
    <property type="entry name" value="SANT/Myb"/>
</dbReference>
<dbReference type="InterPro" id="IPR032378">
    <property type="entry name" value="ZC3H15/TMA46_C"/>
</dbReference>
<evidence type="ECO:0000256" key="5">
    <source>
        <dbReference type="ARBA" id="ARBA00023242"/>
    </source>
</evidence>
<dbReference type="InterPro" id="IPR013867">
    <property type="entry name" value="Telomere_rpt-bd_fac_dimer_dom"/>
</dbReference>
<accession>A0A1V8TE17</accession>
<feature type="region of interest" description="Disordered" evidence="8">
    <location>
        <begin position="68"/>
        <end position="89"/>
    </location>
</feature>
<feature type="zinc finger region" description="C3H1-type" evidence="7">
    <location>
        <begin position="195"/>
        <end position="222"/>
    </location>
</feature>
<dbReference type="GO" id="GO:0045901">
    <property type="term" value="P:positive regulation of translational elongation"/>
    <property type="evidence" value="ECO:0007669"/>
    <property type="project" value="InterPro"/>
</dbReference>
<proteinExistence type="predicted"/>
<name>A0A1V8TE17_9PEZI</name>
<feature type="compositionally biased region" description="Basic and acidic residues" evidence="8">
    <location>
        <begin position="1079"/>
        <end position="1093"/>
    </location>
</feature>
<dbReference type="EMBL" id="NAJO01000010">
    <property type="protein sequence ID" value="OQO09620.1"/>
    <property type="molecule type" value="Genomic_DNA"/>
</dbReference>
<feature type="compositionally biased region" description="Polar residues" evidence="8">
    <location>
        <begin position="960"/>
        <end position="982"/>
    </location>
</feature>
<evidence type="ECO:0000256" key="3">
    <source>
        <dbReference type="ARBA" id="ARBA00022833"/>
    </source>
</evidence>
<dbReference type="Pfam" id="PF16543">
    <property type="entry name" value="DFRP_C"/>
    <property type="match status" value="1"/>
</dbReference>
<feature type="region of interest" description="Disordered" evidence="8">
    <location>
        <begin position="377"/>
        <end position="418"/>
    </location>
</feature>
<dbReference type="InParanoid" id="A0A1V8TE17"/>
<dbReference type="GO" id="GO:0003746">
    <property type="term" value="F:translation elongation factor activity"/>
    <property type="evidence" value="ECO:0007669"/>
    <property type="project" value="InterPro"/>
</dbReference>
<evidence type="ECO:0000313" key="11">
    <source>
        <dbReference type="Proteomes" id="UP000192596"/>
    </source>
</evidence>
<dbReference type="Proteomes" id="UP000192596">
    <property type="component" value="Unassembled WGS sequence"/>
</dbReference>
<dbReference type="GO" id="GO:0042803">
    <property type="term" value="F:protein homodimerization activity"/>
    <property type="evidence" value="ECO:0007669"/>
    <property type="project" value="InterPro"/>
</dbReference>
<keyword evidence="11" id="KW-1185">Reference proteome</keyword>
<keyword evidence="2 7" id="KW-0863">Zinc-finger</keyword>
<reference evidence="11" key="1">
    <citation type="submission" date="2017-03" db="EMBL/GenBank/DDBJ databases">
        <title>Genomes of endolithic fungi from Antarctica.</title>
        <authorList>
            <person name="Coleine C."/>
            <person name="Masonjones S."/>
            <person name="Stajich J.E."/>
        </authorList>
    </citation>
    <scope>NUCLEOTIDE SEQUENCE [LARGE SCALE GENOMIC DNA]</scope>
    <source>
        <strain evidence="11">CCFEE 5527</strain>
    </source>
</reference>
<dbReference type="InterPro" id="IPR000571">
    <property type="entry name" value="Znf_CCCH"/>
</dbReference>
<dbReference type="Pfam" id="PF01287">
    <property type="entry name" value="eIF-5a"/>
    <property type="match status" value="1"/>
</dbReference>
<dbReference type="GO" id="GO:0042162">
    <property type="term" value="F:telomeric DNA binding"/>
    <property type="evidence" value="ECO:0007669"/>
    <property type="project" value="InterPro"/>
</dbReference>
<organism evidence="10 11">
    <name type="scientific">Cryoendolithus antarcticus</name>
    <dbReference type="NCBI Taxonomy" id="1507870"/>
    <lineage>
        <taxon>Eukaryota</taxon>
        <taxon>Fungi</taxon>
        <taxon>Dikarya</taxon>
        <taxon>Ascomycota</taxon>
        <taxon>Pezizomycotina</taxon>
        <taxon>Dothideomycetes</taxon>
        <taxon>Dothideomycetidae</taxon>
        <taxon>Cladosporiales</taxon>
        <taxon>Cladosporiaceae</taxon>
        <taxon>Cryoendolithus</taxon>
    </lineage>
</organism>
<feature type="compositionally biased region" description="Acidic residues" evidence="8">
    <location>
        <begin position="404"/>
        <end position="415"/>
    </location>
</feature>
<dbReference type="SUPFAM" id="SSF90229">
    <property type="entry name" value="CCCH zinc finger"/>
    <property type="match status" value="1"/>
</dbReference>
<dbReference type="GO" id="GO:0005829">
    <property type="term" value="C:cytosol"/>
    <property type="evidence" value="ECO:0007669"/>
    <property type="project" value="TreeGrafter"/>
</dbReference>
<evidence type="ECO:0000256" key="7">
    <source>
        <dbReference type="PROSITE-ProRule" id="PRU00723"/>
    </source>
</evidence>
<evidence type="ECO:0000313" key="10">
    <source>
        <dbReference type="EMBL" id="OQO09620.1"/>
    </source>
</evidence>
<dbReference type="InterPro" id="IPR009057">
    <property type="entry name" value="Homeodomain-like_sf"/>
</dbReference>
<evidence type="ECO:0000256" key="4">
    <source>
        <dbReference type="ARBA" id="ARBA00023125"/>
    </source>
</evidence>
<keyword evidence="3 7" id="KW-0862">Zinc</keyword>
<dbReference type="SUPFAM" id="SSF46689">
    <property type="entry name" value="Homeodomain-like"/>
    <property type="match status" value="1"/>
</dbReference>
<dbReference type="SUPFAM" id="SSF50249">
    <property type="entry name" value="Nucleic acid-binding proteins"/>
    <property type="match status" value="1"/>
</dbReference>
<comment type="caution">
    <text evidence="10">The sequence shown here is derived from an EMBL/GenBank/DDBJ whole genome shotgun (WGS) entry which is preliminary data.</text>
</comment>
<dbReference type="SMART" id="SM00356">
    <property type="entry name" value="ZnF_C3H1"/>
    <property type="match status" value="2"/>
</dbReference>
<dbReference type="STRING" id="1507870.A0A1V8TE17"/>
<feature type="compositionally biased region" description="Basic and acidic residues" evidence="8">
    <location>
        <begin position="377"/>
        <end position="386"/>
    </location>
</feature>
<feature type="compositionally biased region" description="Basic and acidic residues" evidence="8">
    <location>
        <begin position="152"/>
        <end position="165"/>
    </location>
</feature>
<feature type="region of interest" description="Disordered" evidence="8">
    <location>
        <begin position="902"/>
        <end position="982"/>
    </location>
</feature>
<feature type="zinc finger region" description="C3H1-type" evidence="7">
    <location>
        <begin position="276"/>
        <end position="314"/>
    </location>
</feature>